<dbReference type="InterPro" id="IPR001279">
    <property type="entry name" value="Metallo-B-lactamas"/>
</dbReference>
<dbReference type="InterPro" id="IPR011108">
    <property type="entry name" value="RMMBL"/>
</dbReference>
<dbReference type="PATRIC" id="fig|1813736.3.peg.6536"/>
<dbReference type="Gene3D" id="3.40.50.10890">
    <property type="match status" value="1"/>
</dbReference>
<dbReference type="InterPro" id="IPR050698">
    <property type="entry name" value="MBL"/>
</dbReference>
<accession>A0A143PY21</accession>
<proteinExistence type="predicted"/>
<feature type="domain" description="Beta-Casp" evidence="3">
    <location>
        <begin position="251"/>
        <end position="374"/>
    </location>
</feature>
<name>A0A143PY21_LUTPR</name>
<dbReference type="Proteomes" id="UP000076079">
    <property type="component" value="Chromosome"/>
</dbReference>
<dbReference type="SMART" id="SM00849">
    <property type="entry name" value="Lactamase_B"/>
    <property type="match status" value="1"/>
</dbReference>
<dbReference type="Pfam" id="PF07521">
    <property type="entry name" value="RMMBL"/>
    <property type="match status" value="1"/>
</dbReference>
<dbReference type="KEGG" id="abac:LuPra_06224"/>
<protein>
    <submittedName>
        <fullName evidence="4">Ribonuclease</fullName>
        <ecNumber evidence="4">3.1.-.-</ecNumber>
    </submittedName>
</protein>
<dbReference type="OrthoDB" id="9803916at2"/>
<dbReference type="PANTHER" id="PTHR11203:SF37">
    <property type="entry name" value="INTEGRATOR COMPLEX SUBUNIT 11"/>
    <property type="match status" value="1"/>
</dbReference>
<evidence type="ECO:0000313" key="4">
    <source>
        <dbReference type="EMBL" id="AMY12940.1"/>
    </source>
</evidence>
<dbReference type="STRING" id="1855912.LuPra_06224"/>
<evidence type="ECO:0000256" key="1">
    <source>
        <dbReference type="ARBA" id="ARBA00022801"/>
    </source>
</evidence>
<keyword evidence="1 4" id="KW-0378">Hydrolase</keyword>
<dbReference type="PANTHER" id="PTHR11203">
    <property type="entry name" value="CLEAVAGE AND POLYADENYLATION SPECIFICITY FACTOR FAMILY MEMBER"/>
    <property type="match status" value="1"/>
</dbReference>
<dbReference type="InterPro" id="IPR022712">
    <property type="entry name" value="Beta_Casp"/>
</dbReference>
<reference evidence="4 5" key="1">
    <citation type="journal article" date="2016" name="Genome Announc.">
        <title>First Complete Genome Sequence of a Subdivision 6 Acidobacterium Strain.</title>
        <authorList>
            <person name="Huang S."/>
            <person name="Vieira S."/>
            <person name="Bunk B."/>
            <person name="Riedel T."/>
            <person name="Sproer C."/>
            <person name="Overmann J."/>
        </authorList>
    </citation>
    <scope>NUCLEOTIDE SEQUENCE [LARGE SCALE GENOMIC DNA]</scope>
    <source>
        <strain evidence="5">DSM 100886 HEG_-6_39</strain>
    </source>
</reference>
<dbReference type="Gene3D" id="3.60.15.10">
    <property type="entry name" value="Ribonuclease Z/Hydroxyacylglutathione hydrolase-like"/>
    <property type="match status" value="1"/>
</dbReference>
<dbReference type="GO" id="GO:0004521">
    <property type="term" value="F:RNA endonuclease activity"/>
    <property type="evidence" value="ECO:0007669"/>
    <property type="project" value="TreeGrafter"/>
</dbReference>
<sequence length="464" mass="51025">MSEITFLGAAQTVTGSRHLLRTNAGRRVLVDCGLFQGLKVLRERNWQELGVVPSSLDAVLLTHAHLDHVGWLPRLVAAGYRGRVYCTPGTRDLCTLVLPDAGRLQEEDARQANKHHYTRHAPARPLFTEDDARRALTLLQPVGFGVPLQVVPGLTAEFIRAGHLLGSSFIRVTQDDAPRTILFGGDLGRYDRPVLPDPTPVAEADVLLIESTYGNRTHEPDDDGASLAGVIVRTYEHGGRLVIPSFAIGRVEELLYWLQRLENDARIPSMPTYVDSPMAAEAINFYSSRPDELDPEMRPAHRGPMFDTRRLHVIKDTEESKALTRSSGPAIIISSSGMATGGRVLHHLKHMLPDPKNTVLFVGFQAAGTRGRLLVDGAKTVKIHGEVIPVAARVVKNDQMSAHADRDEMLRWLRGFSRPPAQTFLVHGEPDAMGALASAIRQELGWSVQQPQHREHVILAAASA</sequence>
<reference evidence="5" key="2">
    <citation type="submission" date="2016-04" db="EMBL/GenBank/DDBJ databases">
        <title>First Complete Genome Sequence of a Subdivision 6 Acidobacterium.</title>
        <authorList>
            <person name="Huang S."/>
            <person name="Vieira S."/>
            <person name="Bunk B."/>
            <person name="Riedel T."/>
            <person name="Sproeer C."/>
            <person name="Overmann J."/>
        </authorList>
    </citation>
    <scope>NUCLEOTIDE SEQUENCE [LARGE SCALE GENOMIC DNA]</scope>
    <source>
        <strain evidence="5">DSM 100886 HEG_-6_39</strain>
    </source>
</reference>
<dbReference type="InterPro" id="IPR036866">
    <property type="entry name" value="RibonucZ/Hydroxyglut_hydro"/>
</dbReference>
<dbReference type="Pfam" id="PF10996">
    <property type="entry name" value="Beta-Casp"/>
    <property type="match status" value="1"/>
</dbReference>
<dbReference type="RefSeq" id="WP_110174352.1">
    <property type="nucleotide sequence ID" value="NZ_CP015136.1"/>
</dbReference>
<dbReference type="SMART" id="SM01027">
    <property type="entry name" value="Beta-Casp"/>
    <property type="match status" value="1"/>
</dbReference>
<dbReference type="Pfam" id="PF00753">
    <property type="entry name" value="Lactamase_B"/>
    <property type="match status" value="1"/>
</dbReference>
<organism evidence="4 5">
    <name type="scientific">Luteitalea pratensis</name>
    <dbReference type="NCBI Taxonomy" id="1855912"/>
    <lineage>
        <taxon>Bacteria</taxon>
        <taxon>Pseudomonadati</taxon>
        <taxon>Acidobacteriota</taxon>
        <taxon>Vicinamibacteria</taxon>
        <taxon>Vicinamibacterales</taxon>
        <taxon>Vicinamibacteraceae</taxon>
        <taxon>Luteitalea</taxon>
    </lineage>
</organism>
<gene>
    <name evidence="4" type="ORF">LuPra_06224</name>
</gene>
<dbReference type="SUPFAM" id="SSF56281">
    <property type="entry name" value="Metallo-hydrolase/oxidoreductase"/>
    <property type="match status" value="1"/>
</dbReference>
<dbReference type="CDD" id="cd16295">
    <property type="entry name" value="TTHA0252-CPSF-like_MBL-fold"/>
    <property type="match status" value="1"/>
</dbReference>
<evidence type="ECO:0000259" key="3">
    <source>
        <dbReference type="SMART" id="SM01027"/>
    </source>
</evidence>
<dbReference type="AlphaFoldDB" id="A0A143PY21"/>
<dbReference type="EC" id="3.1.-.-" evidence="4"/>
<evidence type="ECO:0000259" key="2">
    <source>
        <dbReference type="SMART" id="SM00849"/>
    </source>
</evidence>
<dbReference type="EMBL" id="CP015136">
    <property type="protein sequence ID" value="AMY12940.1"/>
    <property type="molecule type" value="Genomic_DNA"/>
</dbReference>
<dbReference type="GO" id="GO:0016787">
    <property type="term" value="F:hydrolase activity"/>
    <property type="evidence" value="ECO:0007669"/>
    <property type="project" value="UniProtKB-KW"/>
</dbReference>
<keyword evidence="5" id="KW-1185">Reference proteome</keyword>
<feature type="domain" description="Metallo-beta-lactamase" evidence="2">
    <location>
        <begin position="14"/>
        <end position="246"/>
    </location>
</feature>
<evidence type="ECO:0000313" key="5">
    <source>
        <dbReference type="Proteomes" id="UP000076079"/>
    </source>
</evidence>